<dbReference type="InterPro" id="IPR036390">
    <property type="entry name" value="WH_DNA-bd_sf"/>
</dbReference>
<organism evidence="5 6">
    <name type="scientific">Amycolatopsis panacis</name>
    <dbReference type="NCBI Taxonomy" id="2340917"/>
    <lineage>
        <taxon>Bacteria</taxon>
        <taxon>Bacillati</taxon>
        <taxon>Actinomycetota</taxon>
        <taxon>Actinomycetes</taxon>
        <taxon>Pseudonocardiales</taxon>
        <taxon>Pseudonocardiaceae</taxon>
        <taxon>Amycolatopsis</taxon>
    </lineage>
</organism>
<evidence type="ECO:0000259" key="4">
    <source>
        <dbReference type="Pfam" id="PF01037"/>
    </source>
</evidence>
<dbReference type="OrthoDB" id="9809462at2"/>
<feature type="domain" description="Transcription regulator AsnC/Lrp ligand binding" evidence="4">
    <location>
        <begin position="73"/>
        <end position="143"/>
    </location>
</feature>
<keyword evidence="1" id="KW-0805">Transcription regulation</keyword>
<keyword evidence="2" id="KW-0238">DNA-binding</keyword>
<evidence type="ECO:0000313" key="6">
    <source>
        <dbReference type="Proteomes" id="UP000285112"/>
    </source>
</evidence>
<dbReference type="Gene3D" id="1.10.10.10">
    <property type="entry name" value="Winged helix-like DNA-binding domain superfamily/Winged helix DNA-binding domain"/>
    <property type="match status" value="1"/>
</dbReference>
<dbReference type="EMBL" id="QZFV01000013">
    <property type="protein sequence ID" value="RJQ92008.1"/>
    <property type="molecule type" value="Genomic_DNA"/>
</dbReference>
<dbReference type="InterPro" id="IPR019888">
    <property type="entry name" value="Tscrpt_reg_AsnC-like"/>
</dbReference>
<dbReference type="SUPFAM" id="SSF46785">
    <property type="entry name" value="Winged helix' DNA-binding domain"/>
    <property type="match status" value="1"/>
</dbReference>
<dbReference type="CDD" id="cd00090">
    <property type="entry name" value="HTH_ARSR"/>
    <property type="match status" value="1"/>
</dbReference>
<evidence type="ECO:0000256" key="3">
    <source>
        <dbReference type="ARBA" id="ARBA00023163"/>
    </source>
</evidence>
<dbReference type="RefSeq" id="WP_120021490.1">
    <property type="nucleotide sequence ID" value="NZ_QZFV01000013.1"/>
</dbReference>
<dbReference type="PANTHER" id="PTHR30154:SF34">
    <property type="entry name" value="TRANSCRIPTIONAL REGULATOR AZLB"/>
    <property type="match status" value="1"/>
</dbReference>
<proteinExistence type="predicted"/>
<dbReference type="InterPro" id="IPR000485">
    <property type="entry name" value="AsnC-type_HTH_dom"/>
</dbReference>
<keyword evidence="3" id="KW-0804">Transcription</keyword>
<dbReference type="Gene3D" id="3.30.70.920">
    <property type="match status" value="1"/>
</dbReference>
<name>A0A419IBN6_9PSEU</name>
<comment type="caution">
    <text evidence="5">The sequence shown here is derived from an EMBL/GenBank/DDBJ whole genome shotgun (WGS) entry which is preliminary data.</text>
</comment>
<dbReference type="AlphaFoldDB" id="A0A419IBN6"/>
<dbReference type="SMART" id="SM00344">
    <property type="entry name" value="HTH_ASNC"/>
    <property type="match status" value="1"/>
</dbReference>
<accession>A0A419IBN6</accession>
<dbReference type="SUPFAM" id="SSF54909">
    <property type="entry name" value="Dimeric alpha+beta barrel"/>
    <property type="match status" value="1"/>
</dbReference>
<dbReference type="InterPro" id="IPR011008">
    <property type="entry name" value="Dimeric_a/b-barrel"/>
</dbReference>
<sequence length="159" mass="17343">MPSARRLDATDARILLALGRTPRATAVALAEELGLSRNTVQSRLARLEQGDVLRSPEHRIDPAALGYPLSAYVTVQVTQRMLDEVGRSLAAVPEVLQVHGLTGPQDLLVHVVATDAEDLYRIAGQMLEIPGVERTSNALVMREMVPYRLTPLLERATGD</sequence>
<dbReference type="InterPro" id="IPR011991">
    <property type="entry name" value="ArsR-like_HTH"/>
</dbReference>
<dbReference type="InterPro" id="IPR036388">
    <property type="entry name" value="WH-like_DNA-bd_sf"/>
</dbReference>
<dbReference type="PANTHER" id="PTHR30154">
    <property type="entry name" value="LEUCINE-RESPONSIVE REGULATORY PROTEIN"/>
    <property type="match status" value="1"/>
</dbReference>
<evidence type="ECO:0000313" key="5">
    <source>
        <dbReference type="EMBL" id="RJQ92008.1"/>
    </source>
</evidence>
<dbReference type="InterPro" id="IPR019887">
    <property type="entry name" value="Tscrpt_reg_AsnC/Lrp_C"/>
</dbReference>
<keyword evidence="6" id="KW-1185">Reference proteome</keyword>
<dbReference type="Proteomes" id="UP000285112">
    <property type="component" value="Unassembled WGS sequence"/>
</dbReference>
<evidence type="ECO:0000256" key="2">
    <source>
        <dbReference type="ARBA" id="ARBA00023125"/>
    </source>
</evidence>
<reference evidence="5 6" key="1">
    <citation type="submission" date="2018-09" db="EMBL/GenBank/DDBJ databases">
        <title>YIM PH 21725 draft genome.</title>
        <authorList>
            <person name="Miao C."/>
        </authorList>
    </citation>
    <scope>NUCLEOTIDE SEQUENCE [LARGE SCALE GENOMIC DNA]</scope>
    <source>
        <strain evidence="6">YIM PH21725</strain>
    </source>
</reference>
<gene>
    <name evidence="5" type="ORF">D5S19_01280</name>
</gene>
<protein>
    <submittedName>
        <fullName evidence="5">Lrp/AsnC family transcriptional regulator</fullName>
    </submittedName>
</protein>
<evidence type="ECO:0000256" key="1">
    <source>
        <dbReference type="ARBA" id="ARBA00023015"/>
    </source>
</evidence>
<dbReference type="GO" id="GO:0043200">
    <property type="term" value="P:response to amino acid"/>
    <property type="evidence" value="ECO:0007669"/>
    <property type="project" value="TreeGrafter"/>
</dbReference>
<dbReference type="GO" id="GO:0043565">
    <property type="term" value="F:sequence-specific DNA binding"/>
    <property type="evidence" value="ECO:0007669"/>
    <property type="project" value="InterPro"/>
</dbReference>
<dbReference type="Pfam" id="PF13412">
    <property type="entry name" value="HTH_24"/>
    <property type="match status" value="1"/>
</dbReference>
<dbReference type="GO" id="GO:0005829">
    <property type="term" value="C:cytosol"/>
    <property type="evidence" value="ECO:0007669"/>
    <property type="project" value="TreeGrafter"/>
</dbReference>
<dbReference type="PRINTS" id="PR00033">
    <property type="entry name" value="HTHASNC"/>
</dbReference>
<dbReference type="Pfam" id="PF01037">
    <property type="entry name" value="AsnC_trans_reg"/>
    <property type="match status" value="1"/>
</dbReference>